<dbReference type="Proteomes" id="UP000297245">
    <property type="component" value="Unassembled WGS sequence"/>
</dbReference>
<accession>A0A4V4HES2</accession>
<feature type="compositionally biased region" description="Polar residues" evidence="1">
    <location>
        <begin position="568"/>
        <end position="586"/>
    </location>
</feature>
<sequence length="714" mass="78322">MDSFQLTCTDSNLIESFENDNSLRLPTPTPTFQPLHTITNDCNLRSSTELLSSHSLNNEFENGSLFIPPLFENNELIAPAHKLSDTAIQALDRLSKMSAEELDNLMGGIDFDPSFFEEFDPYSSTGAQDDQASATLKPCPLATNPTTDETAPATAQPSPRYIDEPATIGQSTDFSNLHRMSPSLEPFSFELLPPPTILPHPERNPHLLTQDPRERPKRSFKGKEKENRAIAASVARHKRQDMLLALHAAYKKFLGEVEGIGEQFSVKPEKMLQLIKSSSHWNEQRKVNSHNAALHFLKGSTDKDGNKLRGKELHELAKTDPEVQEILNDPLRLQKLKDDVNEHRQKKAQGARTSSNSGAQDICLTIDNLLHEFCNLHLCTGAIGFFFIAPGSRDSQAGGGWGVAGDELMMPFFREVLYQEPWDLASDLQMFGCKLNKTKPHSLAALRSDCANMISSSFRYIKRSKTIGMNYEQYESAIVQNHGVRLLWPKQVNNGVITNPSKLCADDICILHRELELGTCRWVEVGQEEGKMDSTPPENPAPSKKRAARSDKGKSRKKARLEDEPVIDSSSLPATSSLNTGSSPIDTSSSTAVSTTTPASSNSISHGTSADCNTQTSGVNLSNSSMGSGDPTAANPSPSTSVINTNLAVAAPATKRRRGRPRKVQNSDPSTVPTVNAPKKRGRPKKTVVVYKSSDLVNDTDSDDDNDGDCNEVN</sequence>
<feature type="compositionally biased region" description="Polar residues" evidence="1">
    <location>
        <begin position="664"/>
        <end position="674"/>
    </location>
</feature>
<dbReference type="GO" id="GO:0003677">
    <property type="term" value="F:DNA binding"/>
    <property type="evidence" value="ECO:0007669"/>
    <property type="project" value="InterPro"/>
</dbReference>
<feature type="region of interest" description="Disordered" evidence="1">
    <location>
        <begin position="123"/>
        <end position="163"/>
    </location>
</feature>
<feature type="compositionally biased region" description="Low complexity" evidence="1">
    <location>
        <begin position="587"/>
        <end position="603"/>
    </location>
</feature>
<dbReference type="AlphaFoldDB" id="A0A4V4HES2"/>
<feature type="compositionally biased region" description="Polar residues" evidence="1">
    <location>
        <begin position="604"/>
        <end position="627"/>
    </location>
</feature>
<proteinExistence type="predicted"/>
<keyword evidence="3" id="KW-1185">Reference proteome</keyword>
<evidence type="ECO:0000313" key="2">
    <source>
        <dbReference type="EMBL" id="THU91925.1"/>
    </source>
</evidence>
<organism evidence="2 3">
    <name type="scientific">Dendrothele bispora (strain CBS 962.96)</name>
    <dbReference type="NCBI Taxonomy" id="1314807"/>
    <lineage>
        <taxon>Eukaryota</taxon>
        <taxon>Fungi</taxon>
        <taxon>Dikarya</taxon>
        <taxon>Basidiomycota</taxon>
        <taxon>Agaricomycotina</taxon>
        <taxon>Agaricomycetes</taxon>
        <taxon>Agaricomycetidae</taxon>
        <taxon>Agaricales</taxon>
        <taxon>Agaricales incertae sedis</taxon>
        <taxon>Dendrothele</taxon>
    </lineage>
</organism>
<feature type="compositionally biased region" description="Polar residues" evidence="1">
    <location>
        <begin position="634"/>
        <end position="647"/>
    </location>
</feature>
<feature type="compositionally biased region" description="Acidic residues" evidence="1">
    <location>
        <begin position="698"/>
        <end position="714"/>
    </location>
</feature>
<protein>
    <submittedName>
        <fullName evidence="2">Uncharacterized protein</fullName>
    </submittedName>
</protein>
<dbReference type="OrthoDB" id="3253416at2759"/>
<feature type="region of interest" description="Disordered" evidence="1">
    <location>
        <begin position="527"/>
        <end position="714"/>
    </location>
</feature>
<feature type="compositionally biased region" description="Polar residues" evidence="1">
    <location>
        <begin position="143"/>
        <end position="157"/>
    </location>
</feature>
<feature type="region of interest" description="Disordered" evidence="1">
    <location>
        <begin position="195"/>
        <end position="228"/>
    </location>
</feature>
<dbReference type="EMBL" id="ML179293">
    <property type="protein sequence ID" value="THU91925.1"/>
    <property type="molecule type" value="Genomic_DNA"/>
</dbReference>
<dbReference type="SMART" id="SM00384">
    <property type="entry name" value="AT_hook"/>
    <property type="match status" value="2"/>
</dbReference>
<evidence type="ECO:0000313" key="3">
    <source>
        <dbReference type="Proteomes" id="UP000297245"/>
    </source>
</evidence>
<feature type="compositionally biased region" description="Polar residues" evidence="1">
    <location>
        <begin position="123"/>
        <end position="134"/>
    </location>
</feature>
<reference evidence="2 3" key="1">
    <citation type="journal article" date="2019" name="Nat. Ecol. Evol.">
        <title>Megaphylogeny resolves global patterns of mushroom evolution.</title>
        <authorList>
            <person name="Varga T."/>
            <person name="Krizsan K."/>
            <person name="Foldi C."/>
            <person name="Dima B."/>
            <person name="Sanchez-Garcia M."/>
            <person name="Sanchez-Ramirez S."/>
            <person name="Szollosi G.J."/>
            <person name="Szarkandi J.G."/>
            <person name="Papp V."/>
            <person name="Albert L."/>
            <person name="Andreopoulos W."/>
            <person name="Angelini C."/>
            <person name="Antonin V."/>
            <person name="Barry K.W."/>
            <person name="Bougher N.L."/>
            <person name="Buchanan P."/>
            <person name="Buyck B."/>
            <person name="Bense V."/>
            <person name="Catcheside P."/>
            <person name="Chovatia M."/>
            <person name="Cooper J."/>
            <person name="Damon W."/>
            <person name="Desjardin D."/>
            <person name="Finy P."/>
            <person name="Geml J."/>
            <person name="Haridas S."/>
            <person name="Hughes K."/>
            <person name="Justo A."/>
            <person name="Karasinski D."/>
            <person name="Kautmanova I."/>
            <person name="Kiss B."/>
            <person name="Kocsube S."/>
            <person name="Kotiranta H."/>
            <person name="LaButti K.M."/>
            <person name="Lechner B.E."/>
            <person name="Liimatainen K."/>
            <person name="Lipzen A."/>
            <person name="Lukacs Z."/>
            <person name="Mihaltcheva S."/>
            <person name="Morgado L.N."/>
            <person name="Niskanen T."/>
            <person name="Noordeloos M.E."/>
            <person name="Ohm R.A."/>
            <person name="Ortiz-Santana B."/>
            <person name="Ovrebo C."/>
            <person name="Racz N."/>
            <person name="Riley R."/>
            <person name="Savchenko A."/>
            <person name="Shiryaev A."/>
            <person name="Soop K."/>
            <person name="Spirin V."/>
            <person name="Szebenyi C."/>
            <person name="Tomsovsky M."/>
            <person name="Tulloss R.E."/>
            <person name="Uehling J."/>
            <person name="Grigoriev I.V."/>
            <person name="Vagvolgyi C."/>
            <person name="Papp T."/>
            <person name="Martin F.M."/>
            <person name="Miettinen O."/>
            <person name="Hibbett D.S."/>
            <person name="Nagy L.G."/>
        </authorList>
    </citation>
    <scope>NUCLEOTIDE SEQUENCE [LARGE SCALE GENOMIC DNA]</scope>
    <source>
        <strain evidence="2 3">CBS 962.96</strain>
    </source>
</reference>
<name>A0A4V4HES2_DENBC</name>
<evidence type="ECO:0000256" key="1">
    <source>
        <dbReference type="SAM" id="MobiDB-lite"/>
    </source>
</evidence>
<feature type="compositionally biased region" description="Basic residues" evidence="1">
    <location>
        <begin position="654"/>
        <end position="663"/>
    </location>
</feature>
<dbReference type="InterPro" id="IPR017956">
    <property type="entry name" value="AT_hook_DNA-bd_motif"/>
</dbReference>
<dbReference type="Pfam" id="PF02178">
    <property type="entry name" value="AT_hook"/>
    <property type="match status" value="2"/>
</dbReference>
<gene>
    <name evidence="2" type="ORF">K435DRAFT_862929</name>
</gene>